<evidence type="ECO:0000256" key="1">
    <source>
        <dbReference type="ARBA" id="ARBA00000900"/>
    </source>
</evidence>
<evidence type="ECO:0000256" key="13">
    <source>
        <dbReference type="ARBA" id="ARBA00023136"/>
    </source>
</evidence>
<evidence type="ECO:0000256" key="6">
    <source>
        <dbReference type="ARBA" id="ARBA00022692"/>
    </source>
</evidence>
<dbReference type="GO" id="GO:0043161">
    <property type="term" value="P:proteasome-mediated ubiquitin-dependent protein catabolic process"/>
    <property type="evidence" value="ECO:0007669"/>
    <property type="project" value="TreeGrafter"/>
</dbReference>
<dbReference type="InterPro" id="IPR021319">
    <property type="entry name" value="DUF2921"/>
</dbReference>
<dbReference type="GO" id="GO:0008270">
    <property type="term" value="F:zinc ion binding"/>
    <property type="evidence" value="ECO:0007669"/>
    <property type="project" value="UniProtKB-KW"/>
</dbReference>
<dbReference type="Pfam" id="PF13639">
    <property type="entry name" value="zf-RING_2"/>
    <property type="match status" value="1"/>
</dbReference>
<dbReference type="Pfam" id="PF11145">
    <property type="entry name" value="DUF2921"/>
    <property type="match status" value="1"/>
</dbReference>
<name>A0AAD6ZRC0_9AGAR</name>
<keyword evidence="8" id="KW-0732">Signal</keyword>
<evidence type="ECO:0000256" key="16">
    <source>
        <dbReference type="SAM" id="Phobius"/>
    </source>
</evidence>
<comment type="caution">
    <text evidence="18">The sequence shown here is derived from an EMBL/GenBank/DDBJ whole genome shotgun (WGS) entry which is preliminary data.</text>
</comment>
<keyword evidence="6 16" id="KW-0812">Transmembrane</keyword>
<proteinExistence type="predicted"/>
<keyword evidence="10" id="KW-0833">Ubl conjugation pathway</keyword>
<gene>
    <name evidence="18" type="ORF">DFH08DRAFT_965846</name>
</gene>
<evidence type="ECO:0000256" key="5">
    <source>
        <dbReference type="ARBA" id="ARBA00022679"/>
    </source>
</evidence>
<evidence type="ECO:0000259" key="17">
    <source>
        <dbReference type="PROSITE" id="PS50089"/>
    </source>
</evidence>
<comment type="pathway">
    <text evidence="3">Protein modification; protein ubiquitination.</text>
</comment>
<protein>
    <recommendedName>
        <fullName evidence="4">RING-type E3 ubiquitin transferase</fullName>
        <ecNumber evidence="4">2.3.2.27</ecNumber>
    </recommendedName>
</protein>
<comment type="subcellular location">
    <subcellularLocation>
        <location evidence="2">Endomembrane system</location>
        <topology evidence="2">Multi-pass membrane protein</topology>
    </subcellularLocation>
</comment>
<evidence type="ECO:0000256" key="2">
    <source>
        <dbReference type="ARBA" id="ARBA00004127"/>
    </source>
</evidence>
<keyword evidence="9 14" id="KW-0863">Zinc-finger</keyword>
<sequence>MDNPPRDEAEGDGATAPQTQRVRNPIPQFLFISFMLFLLTNHNGDEFLARHQYQDALRSLTYQLSNYTAWMNGTGSNFTVPDRDVAVTPLLESFKIGGGLLDPITSSYYSNITGTFHGDTKFYNITPPFLNNTAHEWSPLAEKYMAHANMSLILDKTGAWNWSASDKVALSFVEKPLITNASNNIALIHGKIELTDERTSEDLRLDFEGVHFVSNGTVYALVEPPGRHVDLRFLPSIVPEEFRNETAQIVEPELASRITKLKNLIDAGIVEQEATLDEGIKTSCPFSLYVALDLIKVPEKLLREYEEEIQQPAGIWTIKPPPMSISGLLMSKECGILYEFHKAEGVGLSSLFRKLTTYAGTIAIAYLLMLVLLFRQIQRSRTPSGISRLCYWTFLVQCIVDSLSFVGHTVFALVADGKPSLSLIVPAFLACVLFANEAQFTALIQQFQAPEDAPSQVHTPTPPTATPDSPPAVANPPATAIASVPPPPQPTPELPTAPVQAPPLQRNPSFLAFFIQHIRSDPQMRLWVLLFLFLTVVVHTILSATMSIFFVSVTYSFFWLPQIVRSARRGRGSGLSKEYLVGTTLCRLYIALYFLLCPKNVLDIEPRPWSSILAGFVCLQMAVVILQDTRLGPTFFLPQRYAATKMYDYHPVMSASNDSESADQSLGDCAICMDAIYVDPSLRRRTSLDGKSEWATKGRKAKGGSAGGILNAVQMGVGSATARKNYSLAPCHHLFHTECLERWLAIKNICPQCRRPLPPL</sequence>
<evidence type="ECO:0000256" key="14">
    <source>
        <dbReference type="PROSITE-ProRule" id="PRU00175"/>
    </source>
</evidence>
<evidence type="ECO:0000256" key="4">
    <source>
        <dbReference type="ARBA" id="ARBA00012483"/>
    </source>
</evidence>
<dbReference type="AlphaFoldDB" id="A0AAD6ZRC0"/>
<feature type="transmembrane region" description="Helical" evidence="16">
    <location>
        <begin position="420"/>
        <end position="438"/>
    </location>
</feature>
<accession>A0AAD6ZRC0</accession>
<feature type="transmembrane region" description="Helical" evidence="16">
    <location>
        <begin position="524"/>
        <end position="542"/>
    </location>
</feature>
<evidence type="ECO:0000256" key="15">
    <source>
        <dbReference type="SAM" id="MobiDB-lite"/>
    </source>
</evidence>
<dbReference type="GO" id="GO:0061630">
    <property type="term" value="F:ubiquitin protein ligase activity"/>
    <property type="evidence" value="ECO:0007669"/>
    <property type="project" value="UniProtKB-EC"/>
</dbReference>
<feature type="domain" description="RING-type" evidence="17">
    <location>
        <begin position="669"/>
        <end position="754"/>
    </location>
</feature>
<dbReference type="SMART" id="SM00184">
    <property type="entry name" value="RING"/>
    <property type="match status" value="1"/>
</dbReference>
<evidence type="ECO:0000313" key="18">
    <source>
        <dbReference type="EMBL" id="KAJ7334098.1"/>
    </source>
</evidence>
<keyword evidence="11" id="KW-0862">Zinc</keyword>
<feature type="transmembrane region" description="Helical" evidence="16">
    <location>
        <begin position="389"/>
        <end position="414"/>
    </location>
</feature>
<dbReference type="GO" id="GO:0012505">
    <property type="term" value="C:endomembrane system"/>
    <property type="evidence" value="ECO:0007669"/>
    <property type="project" value="UniProtKB-SubCell"/>
</dbReference>
<reference evidence="18" key="1">
    <citation type="submission" date="2023-03" db="EMBL/GenBank/DDBJ databases">
        <title>Massive genome expansion in bonnet fungi (Mycena s.s.) driven by repeated elements and novel gene families across ecological guilds.</title>
        <authorList>
            <consortium name="Lawrence Berkeley National Laboratory"/>
            <person name="Harder C.B."/>
            <person name="Miyauchi S."/>
            <person name="Viragh M."/>
            <person name="Kuo A."/>
            <person name="Thoen E."/>
            <person name="Andreopoulos B."/>
            <person name="Lu D."/>
            <person name="Skrede I."/>
            <person name="Drula E."/>
            <person name="Henrissat B."/>
            <person name="Morin E."/>
            <person name="Kohler A."/>
            <person name="Barry K."/>
            <person name="LaButti K."/>
            <person name="Morin E."/>
            <person name="Salamov A."/>
            <person name="Lipzen A."/>
            <person name="Mereny Z."/>
            <person name="Hegedus B."/>
            <person name="Baldrian P."/>
            <person name="Stursova M."/>
            <person name="Weitz H."/>
            <person name="Taylor A."/>
            <person name="Grigoriev I.V."/>
            <person name="Nagy L.G."/>
            <person name="Martin F."/>
            <person name="Kauserud H."/>
        </authorList>
    </citation>
    <scope>NUCLEOTIDE SEQUENCE</scope>
    <source>
        <strain evidence="18">CBHHK002</strain>
    </source>
</reference>
<dbReference type="SUPFAM" id="SSF57850">
    <property type="entry name" value="RING/U-box"/>
    <property type="match status" value="1"/>
</dbReference>
<keyword evidence="19" id="KW-1185">Reference proteome</keyword>
<evidence type="ECO:0000256" key="11">
    <source>
        <dbReference type="ARBA" id="ARBA00022833"/>
    </source>
</evidence>
<evidence type="ECO:0000256" key="3">
    <source>
        <dbReference type="ARBA" id="ARBA00004906"/>
    </source>
</evidence>
<dbReference type="InterPro" id="IPR013083">
    <property type="entry name" value="Znf_RING/FYVE/PHD"/>
</dbReference>
<dbReference type="PANTHER" id="PTHR22763">
    <property type="entry name" value="RING ZINC FINGER PROTEIN"/>
    <property type="match status" value="1"/>
</dbReference>
<keyword evidence="12 16" id="KW-1133">Transmembrane helix</keyword>
<evidence type="ECO:0000256" key="9">
    <source>
        <dbReference type="ARBA" id="ARBA00022771"/>
    </source>
</evidence>
<feature type="compositionally biased region" description="Pro residues" evidence="15">
    <location>
        <begin position="460"/>
        <end position="474"/>
    </location>
</feature>
<evidence type="ECO:0000256" key="8">
    <source>
        <dbReference type="ARBA" id="ARBA00022729"/>
    </source>
</evidence>
<evidence type="ECO:0000313" key="19">
    <source>
        <dbReference type="Proteomes" id="UP001218218"/>
    </source>
</evidence>
<dbReference type="Proteomes" id="UP001218218">
    <property type="component" value="Unassembled WGS sequence"/>
</dbReference>
<dbReference type="EC" id="2.3.2.27" evidence="4"/>
<feature type="compositionally biased region" description="Pro residues" evidence="15">
    <location>
        <begin position="484"/>
        <end position="495"/>
    </location>
</feature>
<organism evidence="18 19">
    <name type="scientific">Mycena albidolilacea</name>
    <dbReference type="NCBI Taxonomy" id="1033008"/>
    <lineage>
        <taxon>Eukaryota</taxon>
        <taxon>Fungi</taxon>
        <taxon>Dikarya</taxon>
        <taxon>Basidiomycota</taxon>
        <taxon>Agaricomycotina</taxon>
        <taxon>Agaricomycetes</taxon>
        <taxon>Agaricomycetidae</taxon>
        <taxon>Agaricales</taxon>
        <taxon>Marasmiineae</taxon>
        <taxon>Mycenaceae</taxon>
        <taxon>Mycena</taxon>
    </lineage>
</organism>
<dbReference type="EMBL" id="JARIHO010000033">
    <property type="protein sequence ID" value="KAJ7334098.1"/>
    <property type="molecule type" value="Genomic_DNA"/>
</dbReference>
<keyword evidence="5" id="KW-0808">Transferase</keyword>
<dbReference type="PROSITE" id="PS50089">
    <property type="entry name" value="ZF_RING_2"/>
    <property type="match status" value="1"/>
</dbReference>
<comment type="catalytic activity">
    <reaction evidence="1">
        <text>S-ubiquitinyl-[E2 ubiquitin-conjugating enzyme]-L-cysteine + [acceptor protein]-L-lysine = [E2 ubiquitin-conjugating enzyme]-L-cysteine + N(6)-ubiquitinyl-[acceptor protein]-L-lysine.</text>
        <dbReference type="EC" id="2.3.2.27"/>
    </reaction>
</comment>
<keyword evidence="7" id="KW-0479">Metal-binding</keyword>
<evidence type="ECO:0000256" key="10">
    <source>
        <dbReference type="ARBA" id="ARBA00022786"/>
    </source>
</evidence>
<dbReference type="Gene3D" id="3.30.40.10">
    <property type="entry name" value="Zinc/RING finger domain, C3HC4 (zinc finger)"/>
    <property type="match status" value="1"/>
</dbReference>
<evidence type="ECO:0000256" key="12">
    <source>
        <dbReference type="ARBA" id="ARBA00022989"/>
    </source>
</evidence>
<evidence type="ECO:0000256" key="7">
    <source>
        <dbReference type="ARBA" id="ARBA00022723"/>
    </source>
</evidence>
<feature type="transmembrane region" description="Helical" evidence="16">
    <location>
        <begin position="608"/>
        <end position="626"/>
    </location>
</feature>
<keyword evidence="13 16" id="KW-0472">Membrane</keyword>
<feature type="transmembrane region" description="Helical" evidence="16">
    <location>
        <begin position="358"/>
        <end position="377"/>
    </location>
</feature>
<feature type="region of interest" description="Disordered" evidence="15">
    <location>
        <begin position="1"/>
        <end position="20"/>
    </location>
</feature>
<feature type="transmembrane region" description="Helical" evidence="16">
    <location>
        <begin position="579"/>
        <end position="596"/>
    </location>
</feature>
<dbReference type="PANTHER" id="PTHR22763:SF162">
    <property type="entry name" value="TRANSMEMBRANE E3 UBIQUITIN-PROTEIN LIGASE 1"/>
    <property type="match status" value="1"/>
</dbReference>
<feature type="region of interest" description="Disordered" evidence="15">
    <location>
        <begin position="453"/>
        <end position="496"/>
    </location>
</feature>
<dbReference type="InterPro" id="IPR050731">
    <property type="entry name" value="HRD1_E3_ubiq-ligases"/>
</dbReference>
<dbReference type="InterPro" id="IPR001841">
    <property type="entry name" value="Znf_RING"/>
</dbReference>